<evidence type="ECO:0000256" key="8">
    <source>
        <dbReference type="SAM" id="MobiDB-lite"/>
    </source>
</evidence>
<dbReference type="PROSITE" id="PS00383">
    <property type="entry name" value="TYR_PHOSPHATASE_1"/>
    <property type="match status" value="1"/>
</dbReference>
<keyword evidence="4" id="KW-0904">Protein phosphatase</keyword>
<dbReference type="AlphaFoldDB" id="A0AAV7XF08"/>
<gene>
    <name evidence="11" type="ORF">ONE63_010477</name>
</gene>
<dbReference type="GO" id="GO:0005737">
    <property type="term" value="C:cytoplasm"/>
    <property type="evidence" value="ECO:0007669"/>
    <property type="project" value="TreeGrafter"/>
</dbReference>
<dbReference type="InterPro" id="IPR020422">
    <property type="entry name" value="TYR_PHOSPHATASE_DUAL_dom"/>
</dbReference>
<sequence length="349" mass="38612">MNHPPPPTPYLPLPLSLTPYPSSLHPCPVPSPAILGVPRVSHSRPAAKNSRFWSLCLVVCPILASRRLITLPRNRFGCIAELNGFTMSWRDSVSILLDFAHFGTSQVSRHNGGGFSRGGYLSSFTPAPTPAPFHHSSGSHAGEETSAKHLMQIIYSTKTNFKPLPGYEGTSQGFDRIALGMDCDEVYPNVFIGDAGAARNKSYLRRIGITHVVNTAEGNRYGMVNTDAHFYRDSGIRYMGLPLLDLPSARIHQYFYAAADFIDDAIKSGGKVLVHCLMGMSRSSTITIAYLMLKVGMPAPMALRMCRQHRDIRPNDGFLQQLADLDNRSRRRHRDSAPVSSYSSRSHHY</sequence>
<evidence type="ECO:0000256" key="7">
    <source>
        <dbReference type="PIRSR" id="PIRSR620405-1"/>
    </source>
</evidence>
<keyword evidence="12" id="KW-1185">Reference proteome</keyword>
<comment type="caution">
    <text evidence="11">The sequence shown here is derived from an EMBL/GenBank/DDBJ whole genome shotgun (WGS) entry which is preliminary data.</text>
</comment>
<dbReference type="PRINTS" id="PR01909">
    <property type="entry name" value="ADSPHPHTASEA"/>
</dbReference>
<evidence type="ECO:0000259" key="10">
    <source>
        <dbReference type="PROSITE" id="PS50056"/>
    </source>
</evidence>
<evidence type="ECO:0000256" key="4">
    <source>
        <dbReference type="ARBA" id="ARBA00022912"/>
    </source>
</evidence>
<protein>
    <recommendedName>
        <fullName evidence="2">protein-serine/threonine phosphatase</fullName>
        <ecNumber evidence="2">3.1.3.16</ecNumber>
    </recommendedName>
</protein>
<dbReference type="InterPro" id="IPR000387">
    <property type="entry name" value="Tyr_Pase_dom"/>
</dbReference>
<evidence type="ECO:0000256" key="3">
    <source>
        <dbReference type="ARBA" id="ARBA00022801"/>
    </source>
</evidence>
<dbReference type="InterPro" id="IPR016130">
    <property type="entry name" value="Tyr_Pase_AS"/>
</dbReference>
<feature type="domain" description="Tyrosine specific protein phosphatases" evidence="10">
    <location>
        <begin position="253"/>
        <end position="310"/>
    </location>
</feature>
<dbReference type="SMART" id="SM00195">
    <property type="entry name" value="DSPc"/>
    <property type="match status" value="1"/>
</dbReference>
<dbReference type="GO" id="GO:0043409">
    <property type="term" value="P:negative regulation of MAPK cascade"/>
    <property type="evidence" value="ECO:0007669"/>
    <property type="project" value="TreeGrafter"/>
</dbReference>
<comment type="catalytic activity">
    <reaction evidence="6">
        <text>O-phospho-L-threonyl-[protein] + H2O = L-threonyl-[protein] + phosphate</text>
        <dbReference type="Rhea" id="RHEA:47004"/>
        <dbReference type="Rhea" id="RHEA-COMP:11060"/>
        <dbReference type="Rhea" id="RHEA-COMP:11605"/>
        <dbReference type="ChEBI" id="CHEBI:15377"/>
        <dbReference type="ChEBI" id="CHEBI:30013"/>
        <dbReference type="ChEBI" id="CHEBI:43474"/>
        <dbReference type="ChEBI" id="CHEBI:61977"/>
        <dbReference type="EC" id="3.1.3.16"/>
    </reaction>
</comment>
<evidence type="ECO:0000256" key="5">
    <source>
        <dbReference type="ARBA" id="ARBA00047761"/>
    </source>
</evidence>
<reference evidence="11" key="1">
    <citation type="submission" date="2022-12" db="EMBL/GenBank/DDBJ databases">
        <title>Chromosome-level genome assembly of the bean flower thrips Megalurothrips usitatus.</title>
        <authorList>
            <person name="Ma L."/>
            <person name="Liu Q."/>
            <person name="Li H."/>
            <person name="Cai W."/>
        </authorList>
    </citation>
    <scope>NUCLEOTIDE SEQUENCE</scope>
    <source>
        <strain evidence="11">Cailab_2022a</strain>
    </source>
</reference>
<dbReference type="SUPFAM" id="SSF52799">
    <property type="entry name" value="(Phosphotyrosine protein) phosphatases II"/>
    <property type="match status" value="1"/>
</dbReference>
<dbReference type="GO" id="GO:0008138">
    <property type="term" value="F:protein tyrosine/serine/threonine phosphatase activity"/>
    <property type="evidence" value="ECO:0007669"/>
    <property type="project" value="InterPro"/>
</dbReference>
<evidence type="ECO:0000256" key="6">
    <source>
        <dbReference type="ARBA" id="ARBA00048336"/>
    </source>
</evidence>
<feature type="compositionally biased region" description="Polar residues" evidence="8">
    <location>
        <begin position="338"/>
        <end position="349"/>
    </location>
</feature>
<feature type="active site" description="Phosphocysteine intermediate" evidence="7">
    <location>
        <position position="276"/>
    </location>
</feature>
<feature type="domain" description="Tyrosine-protein phosphatase" evidence="9">
    <location>
        <begin position="182"/>
        <end position="331"/>
    </location>
</feature>
<dbReference type="CDD" id="cd14515">
    <property type="entry name" value="DUSP3-like"/>
    <property type="match status" value="1"/>
</dbReference>
<dbReference type="InterPro" id="IPR029021">
    <property type="entry name" value="Prot-tyrosine_phosphatase-like"/>
</dbReference>
<proteinExistence type="inferred from homology"/>
<evidence type="ECO:0000313" key="11">
    <source>
        <dbReference type="EMBL" id="KAJ1523928.1"/>
    </source>
</evidence>
<comment type="catalytic activity">
    <reaction evidence="5">
        <text>O-phospho-L-seryl-[protein] + H2O = L-seryl-[protein] + phosphate</text>
        <dbReference type="Rhea" id="RHEA:20629"/>
        <dbReference type="Rhea" id="RHEA-COMP:9863"/>
        <dbReference type="Rhea" id="RHEA-COMP:11604"/>
        <dbReference type="ChEBI" id="CHEBI:15377"/>
        <dbReference type="ChEBI" id="CHEBI:29999"/>
        <dbReference type="ChEBI" id="CHEBI:43474"/>
        <dbReference type="ChEBI" id="CHEBI:83421"/>
        <dbReference type="EC" id="3.1.3.16"/>
    </reaction>
</comment>
<dbReference type="GO" id="GO:0004722">
    <property type="term" value="F:protein serine/threonine phosphatase activity"/>
    <property type="evidence" value="ECO:0007669"/>
    <property type="project" value="UniProtKB-EC"/>
</dbReference>
<dbReference type="PROSITE" id="PS50056">
    <property type="entry name" value="TYR_PHOSPHATASE_2"/>
    <property type="match status" value="1"/>
</dbReference>
<dbReference type="Gene3D" id="3.90.190.10">
    <property type="entry name" value="Protein tyrosine phosphatase superfamily"/>
    <property type="match status" value="1"/>
</dbReference>
<dbReference type="InterPro" id="IPR000340">
    <property type="entry name" value="Dual-sp_phosphatase_cat-dom"/>
</dbReference>
<dbReference type="InterPro" id="IPR020405">
    <property type="entry name" value="Atypical_DUSP_subfamA"/>
</dbReference>
<dbReference type="EMBL" id="JAPTSV010000009">
    <property type="protein sequence ID" value="KAJ1523928.1"/>
    <property type="molecule type" value="Genomic_DNA"/>
</dbReference>
<dbReference type="Pfam" id="PF00782">
    <property type="entry name" value="DSPc"/>
    <property type="match status" value="1"/>
</dbReference>
<dbReference type="EC" id="3.1.3.16" evidence="2"/>
<dbReference type="PANTHER" id="PTHR45682:SF5">
    <property type="entry name" value="DUAL SPECIFICITY PROTEIN PHOSPHATASE"/>
    <property type="match status" value="1"/>
</dbReference>
<dbReference type="PROSITE" id="PS50054">
    <property type="entry name" value="TYR_PHOSPHATASE_DUAL"/>
    <property type="match status" value="1"/>
</dbReference>
<dbReference type="PRINTS" id="PR01908">
    <property type="entry name" value="ADSPHPHTASE"/>
</dbReference>
<keyword evidence="3" id="KW-0378">Hydrolase</keyword>
<dbReference type="GO" id="GO:0033549">
    <property type="term" value="F:MAP kinase phosphatase activity"/>
    <property type="evidence" value="ECO:0007669"/>
    <property type="project" value="TreeGrafter"/>
</dbReference>
<comment type="similarity">
    <text evidence="1">Belongs to the protein-tyrosine phosphatase family. Non-receptor class dual specificity subfamily.</text>
</comment>
<evidence type="ECO:0000313" key="12">
    <source>
        <dbReference type="Proteomes" id="UP001075354"/>
    </source>
</evidence>
<organism evidence="11 12">
    <name type="scientific">Megalurothrips usitatus</name>
    <name type="common">bean blossom thrips</name>
    <dbReference type="NCBI Taxonomy" id="439358"/>
    <lineage>
        <taxon>Eukaryota</taxon>
        <taxon>Metazoa</taxon>
        <taxon>Ecdysozoa</taxon>
        <taxon>Arthropoda</taxon>
        <taxon>Hexapoda</taxon>
        <taxon>Insecta</taxon>
        <taxon>Pterygota</taxon>
        <taxon>Neoptera</taxon>
        <taxon>Paraneoptera</taxon>
        <taxon>Thysanoptera</taxon>
        <taxon>Terebrantia</taxon>
        <taxon>Thripoidea</taxon>
        <taxon>Thripidae</taxon>
        <taxon>Megalurothrips</taxon>
    </lineage>
</organism>
<evidence type="ECO:0000256" key="2">
    <source>
        <dbReference type="ARBA" id="ARBA00013081"/>
    </source>
</evidence>
<accession>A0AAV7XF08</accession>
<evidence type="ECO:0000259" key="9">
    <source>
        <dbReference type="PROSITE" id="PS50054"/>
    </source>
</evidence>
<feature type="region of interest" description="Disordered" evidence="8">
    <location>
        <begin position="329"/>
        <end position="349"/>
    </location>
</feature>
<dbReference type="PANTHER" id="PTHR45682">
    <property type="entry name" value="AGAP008228-PA"/>
    <property type="match status" value="1"/>
</dbReference>
<evidence type="ECO:0000256" key="1">
    <source>
        <dbReference type="ARBA" id="ARBA00008601"/>
    </source>
</evidence>
<dbReference type="Proteomes" id="UP001075354">
    <property type="component" value="Chromosome 9"/>
</dbReference>
<name>A0AAV7XF08_9NEOP</name>